<dbReference type="Pfam" id="PF13609">
    <property type="entry name" value="Porin_4"/>
    <property type="match status" value="1"/>
</dbReference>
<dbReference type="SUPFAM" id="SSF56935">
    <property type="entry name" value="Porins"/>
    <property type="match status" value="1"/>
</dbReference>
<dbReference type="InterPro" id="IPR023614">
    <property type="entry name" value="Porin_dom_sf"/>
</dbReference>
<dbReference type="GO" id="GO:0015288">
    <property type="term" value="F:porin activity"/>
    <property type="evidence" value="ECO:0007669"/>
    <property type="project" value="InterPro"/>
</dbReference>
<dbReference type="EMBL" id="WVRA01000011">
    <property type="protein sequence ID" value="NOE20586.1"/>
    <property type="molecule type" value="Genomic_DNA"/>
</dbReference>
<evidence type="ECO:0000256" key="1">
    <source>
        <dbReference type="SAM" id="SignalP"/>
    </source>
</evidence>
<reference evidence="3" key="1">
    <citation type="submission" date="2019-12" db="EMBL/GenBank/DDBJ databases">
        <title>Ruegeria JWLKs population differentiation of coral mucus and skeleton niches.</title>
        <authorList>
            <person name="Luo D."/>
        </authorList>
    </citation>
    <scope>NUCLEOTIDE SEQUENCE</scope>
    <source>
        <strain evidence="3">HKCCD6181</strain>
    </source>
</reference>
<dbReference type="Proteomes" id="UP000597886">
    <property type="component" value="Unassembled WGS sequence"/>
</dbReference>
<evidence type="ECO:0000313" key="3">
    <source>
        <dbReference type="EMBL" id="NOE20586.1"/>
    </source>
</evidence>
<sequence length="375" mass="38316">MKKVLFASTALIATAGVAAAEVNFSGYGRFGIGYQEDRTGTVTGSVSPAAAPTVWTTQNGGTVTTTNAVTADVNGVDVDDTILVSRFRLNIDGIVETDSGVRFEGRVRLQADENANGEAGEAGLNGARFSVIYGGLRVDAGNVAGSFDNLANYYGNEVGLELFAGQYSGVDYGFLAYDSTGSGSNGVFFQYSVGDFAFGASYDVGATTVTVPAPGTPPGPVTVNDGNDRWDISVAYTFNNVTAALAYGQTDSATGPNPSLTVLTLGAEFGDFSGTLFVADDDNTGATRGTDFRPAGAATDGTAWGLSAAYNLGAATTLLFTYGDGSADGDKQQIALGAIYDLGGGASLRGGIGRNDCSVCANDQIVADFGAQFNF</sequence>
<accession>A0AA90Z5H8</accession>
<organism evidence="3 4">
    <name type="scientific">Ruegeria atlantica</name>
    <dbReference type="NCBI Taxonomy" id="81569"/>
    <lineage>
        <taxon>Bacteria</taxon>
        <taxon>Pseudomonadati</taxon>
        <taxon>Pseudomonadota</taxon>
        <taxon>Alphaproteobacteria</taxon>
        <taxon>Rhodobacterales</taxon>
        <taxon>Roseobacteraceae</taxon>
        <taxon>Ruegeria</taxon>
    </lineage>
</organism>
<feature type="chain" id="PRO_5041670034" evidence="1">
    <location>
        <begin position="21"/>
        <end position="375"/>
    </location>
</feature>
<dbReference type="InterPro" id="IPR033900">
    <property type="entry name" value="Gram_neg_porin_domain"/>
</dbReference>
<proteinExistence type="predicted"/>
<feature type="signal peptide" evidence="1">
    <location>
        <begin position="1"/>
        <end position="20"/>
    </location>
</feature>
<keyword evidence="1" id="KW-0732">Signal</keyword>
<dbReference type="AlphaFoldDB" id="A0AA90Z5H8"/>
<dbReference type="RefSeq" id="WP_171331743.1">
    <property type="nucleotide sequence ID" value="NZ_WVRA01000011.1"/>
</dbReference>
<protein>
    <submittedName>
        <fullName evidence="3">Porin</fullName>
    </submittedName>
</protein>
<evidence type="ECO:0000313" key="4">
    <source>
        <dbReference type="Proteomes" id="UP000597886"/>
    </source>
</evidence>
<feature type="domain" description="Porin" evidence="2">
    <location>
        <begin position="7"/>
        <end position="356"/>
    </location>
</feature>
<gene>
    <name evidence="3" type="ORF">GS634_20860</name>
</gene>
<comment type="caution">
    <text evidence="3">The sequence shown here is derived from an EMBL/GenBank/DDBJ whole genome shotgun (WGS) entry which is preliminary data.</text>
</comment>
<name>A0AA90Z5H8_9RHOB</name>
<dbReference type="Gene3D" id="2.40.160.10">
    <property type="entry name" value="Porin"/>
    <property type="match status" value="1"/>
</dbReference>
<evidence type="ECO:0000259" key="2">
    <source>
        <dbReference type="Pfam" id="PF13609"/>
    </source>
</evidence>
<dbReference type="GO" id="GO:0016020">
    <property type="term" value="C:membrane"/>
    <property type="evidence" value="ECO:0007669"/>
    <property type="project" value="InterPro"/>
</dbReference>